<dbReference type="Pfam" id="PF16344">
    <property type="entry name" value="FecR_C"/>
    <property type="match status" value="1"/>
</dbReference>
<proteinExistence type="predicted"/>
<sequence length="337" mass="38702">MRTKISSELLEKYLRNECSSEELKLLLDWYASFEDDLDPVDMLPQIQQKELKERMLQHIRSNLKYKQFASEKKPDTAKRNLYYSLAALAAAIIVVFSIVHYFLPKSGSSKSEIVLSADKTSFSNESGKLKHCTLPDGSDVWLKPKAKISYTHVPQSKFREVNLTGECFFDVKRDVLHPFIIRTGELRTKVLGTSFNVKAYNSMRSAEVSVVTGKVYVYISKNGFSERKGIILLPAQKAVYTQGHKDIIQVKEDSPDLRIWEKRNIFFENKPIPQVVKALNAKFNVNIEVIDPEINDYTLKADFTGQNLPEILEMISKSLDVNYEITEERIFIKSNED</sequence>
<evidence type="ECO:0000259" key="2">
    <source>
        <dbReference type="Pfam" id="PF04773"/>
    </source>
</evidence>
<protein>
    <submittedName>
        <fullName evidence="4">DUF4974 domain-containing protein</fullName>
    </submittedName>
</protein>
<reference evidence="4 5" key="1">
    <citation type="submission" date="2019-09" db="EMBL/GenBank/DDBJ databases">
        <title>Pararcticibacter amylolyticus gen. nov., sp. nov., isolated from a rottenly hemp rope, and reclassification of Pedobacter tournemirensis as Pararcticibacter tournemirensis comb. nov.</title>
        <authorList>
            <person name="Cai Y."/>
        </authorList>
    </citation>
    <scope>NUCLEOTIDE SEQUENCE [LARGE SCALE GENOMIC DNA]</scope>
    <source>
        <strain evidence="4 5">TF5-37.2-LB10</strain>
    </source>
</reference>
<dbReference type="Gene3D" id="3.55.50.30">
    <property type="match status" value="1"/>
</dbReference>
<feature type="transmembrane region" description="Helical" evidence="1">
    <location>
        <begin position="81"/>
        <end position="103"/>
    </location>
</feature>
<keyword evidence="1" id="KW-0472">Membrane</keyword>
<keyword evidence="5" id="KW-1185">Reference proteome</keyword>
<dbReference type="GO" id="GO:0016989">
    <property type="term" value="F:sigma factor antagonist activity"/>
    <property type="evidence" value="ECO:0007669"/>
    <property type="project" value="TreeGrafter"/>
</dbReference>
<keyword evidence="1" id="KW-1133">Transmembrane helix</keyword>
<dbReference type="RefSeq" id="WP_141813875.1">
    <property type="nucleotide sequence ID" value="NZ_VFPL01000001.1"/>
</dbReference>
<dbReference type="PANTHER" id="PTHR30273:SF2">
    <property type="entry name" value="PROTEIN FECR"/>
    <property type="match status" value="1"/>
</dbReference>
<feature type="domain" description="Protein FecR C-terminal" evidence="3">
    <location>
        <begin position="265"/>
        <end position="332"/>
    </location>
</feature>
<evidence type="ECO:0000313" key="4">
    <source>
        <dbReference type="EMBL" id="KAA8486666.1"/>
    </source>
</evidence>
<dbReference type="EMBL" id="VWNE01000001">
    <property type="protein sequence ID" value="KAA8486666.1"/>
    <property type="molecule type" value="Genomic_DNA"/>
</dbReference>
<comment type="caution">
    <text evidence="4">The sequence shown here is derived from an EMBL/GenBank/DDBJ whole genome shotgun (WGS) entry which is preliminary data.</text>
</comment>
<dbReference type="OrthoDB" id="645173at2"/>
<dbReference type="PANTHER" id="PTHR30273">
    <property type="entry name" value="PERIPLASMIC SIGNAL SENSOR AND SIGMA FACTOR ACTIVATOR FECR-RELATED"/>
    <property type="match status" value="1"/>
</dbReference>
<accession>A0A5M9HI19</accession>
<gene>
    <name evidence="4" type="ORF">F1649_00160</name>
</gene>
<evidence type="ECO:0000259" key="3">
    <source>
        <dbReference type="Pfam" id="PF16344"/>
    </source>
</evidence>
<organism evidence="4 5">
    <name type="scientific">Arcticibacter tournemirensis</name>
    <dbReference type="NCBI Taxonomy" id="699437"/>
    <lineage>
        <taxon>Bacteria</taxon>
        <taxon>Pseudomonadati</taxon>
        <taxon>Bacteroidota</taxon>
        <taxon>Sphingobacteriia</taxon>
        <taxon>Sphingobacteriales</taxon>
        <taxon>Sphingobacteriaceae</taxon>
        <taxon>Arcticibacter</taxon>
    </lineage>
</organism>
<dbReference type="AlphaFoldDB" id="A0A5M9HI19"/>
<dbReference type="InterPro" id="IPR006860">
    <property type="entry name" value="FecR"/>
</dbReference>
<name>A0A5M9HI19_9SPHI</name>
<dbReference type="PIRSF" id="PIRSF018266">
    <property type="entry name" value="FecR"/>
    <property type="match status" value="1"/>
</dbReference>
<keyword evidence="1" id="KW-0812">Transmembrane</keyword>
<evidence type="ECO:0000256" key="1">
    <source>
        <dbReference type="SAM" id="Phobius"/>
    </source>
</evidence>
<dbReference type="Proteomes" id="UP000322918">
    <property type="component" value="Unassembled WGS sequence"/>
</dbReference>
<dbReference type="InterPro" id="IPR012373">
    <property type="entry name" value="Ferrdict_sens_TM"/>
</dbReference>
<dbReference type="Pfam" id="PF04773">
    <property type="entry name" value="FecR"/>
    <property type="match status" value="1"/>
</dbReference>
<evidence type="ECO:0000313" key="5">
    <source>
        <dbReference type="Proteomes" id="UP000322918"/>
    </source>
</evidence>
<dbReference type="InterPro" id="IPR032508">
    <property type="entry name" value="FecR_C"/>
</dbReference>
<dbReference type="Gene3D" id="2.60.120.1440">
    <property type="match status" value="1"/>
</dbReference>
<feature type="domain" description="FecR protein" evidence="2">
    <location>
        <begin position="127"/>
        <end position="215"/>
    </location>
</feature>